<dbReference type="RefSeq" id="WP_203005705.1">
    <property type="nucleotide sequence ID" value="NZ_JADWYU010000263.1"/>
</dbReference>
<protein>
    <submittedName>
        <fullName evidence="1">Uncharacterized protein</fullName>
    </submittedName>
</protein>
<gene>
    <name evidence="1" type="ORF">I7412_04380</name>
</gene>
<organism evidence="1 2">
    <name type="scientific">Frankia nepalensis</name>
    <dbReference type="NCBI Taxonomy" id="1836974"/>
    <lineage>
        <taxon>Bacteria</taxon>
        <taxon>Bacillati</taxon>
        <taxon>Actinomycetota</taxon>
        <taxon>Actinomycetes</taxon>
        <taxon>Frankiales</taxon>
        <taxon>Frankiaceae</taxon>
        <taxon>Frankia</taxon>
    </lineage>
</organism>
<dbReference type="Proteomes" id="UP000604475">
    <property type="component" value="Unassembled WGS sequence"/>
</dbReference>
<dbReference type="EMBL" id="JAEACQ010000133">
    <property type="protein sequence ID" value="MBL7626421.1"/>
    <property type="molecule type" value="Genomic_DNA"/>
</dbReference>
<keyword evidence="2" id="KW-1185">Reference proteome</keyword>
<reference evidence="1" key="1">
    <citation type="submission" date="2020-12" db="EMBL/GenBank/DDBJ databases">
        <title>Genomic characterization of non-nitrogen-fixing Frankia strains.</title>
        <authorList>
            <person name="Carlos-Shanley C."/>
            <person name="Guerra T."/>
            <person name="Hahn D."/>
        </authorList>
    </citation>
    <scope>NUCLEOTIDE SEQUENCE</scope>
    <source>
        <strain evidence="1">CN6</strain>
    </source>
</reference>
<comment type="caution">
    <text evidence="1">The sequence shown here is derived from an EMBL/GenBank/DDBJ whole genome shotgun (WGS) entry which is preliminary data.</text>
</comment>
<proteinExistence type="predicted"/>
<accession>A0A937R6X9</accession>
<evidence type="ECO:0000313" key="1">
    <source>
        <dbReference type="EMBL" id="MBL7626421.1"/>
    </source>
</evidence>
<sequence length="124" mass="14191">MIEVDVTEEDMVRLENLRHLRVTLLFTYSGVADDRVEPISKSGITVRSIQVAAAHRRRTGIVLHWRPIVPGWNDSPETMAQVLEVGRDVDALVFTGYYHKEQNAEHLRNLGWRCRTPTATRAAR</sequence>
<evidence type="ECO:0000313" key="2">
    <source>
        <dbReference type="Proteomes" id="UP000604475"/>
    </source>
</evidence>
<dbReference type="AlphaFoldDB" id="A0A937R6X9"/>
<name>A0A937R6X9_9ACTN</name>